<accession>A0ABV6YMC2</accession>
<dbReference type="InterPro" id="IPR010620">
    <property type="entry name" value="SBBP_repeat"/>
</dbReference>
<evidence type="ECO:0000313" key="1">
    <source>
        <dbReference type="EMBL" id="MFC1573479.1"/>
    </source>
</evidence>
<dbReference type="NCBIfam" id="TIGR04183">
    <property type="entry name" value="Por_Secre_tail"/>
    <property type="match status" value="1"/>
</dbReference>
<dbReference type="Proteomes" id="UP001593833">
    <property type="component" value="Unassembled WGS sequence"/>
</dbReference>
<reference evidence="1 2" key="1">
    <citation type="submission" date="2024-09" db="EMBL/GenBank/DDBJ databases">
        <authorList>
            <person name="D'Angelo T."/>
        </authorList>
    </citation>
    <scope>NUCLEOTIDE SEQUENCE [LARGE SCALE GENOMIC DNA]</scope>
    <source>
        <strain evidence="1">SAG AM-320-E07</strain>
    </source>
</reference>
<feature type="non-terminal residue" evidence="1">
    <location>
        <position position="1"/>
    </location>
</feature>
<dbReference type="Gene3D" id="2.60.40.4070">
    <property type="match status" value="1"/>
</dbReference>
<dbReference type="InterPro" id="IPR052918">
    <property type="entry name" value="Motility_Chemotaxis_Reg"/>
</dbReference>
<organism evidence="1 2">
    <name type="scientific">Eiseniibacteriota bacterium</name>
    <dbReference type="NCBI Taxonomy" id="2212470"/>
    <lineage>
        <taxon>Bacteria</taxon>
        <taxon>Candidatus Eiseniibacteriota</taxon>
    </lineage>
</organism>
<dbReference type="EMBL" id="JBHPKH010000180">
    <property type="protein sequence ID" value="MFC1573479.1"/>
    <property type="molecule type" value="Genomic_DNA"/>
</dbReference>
<evidence type="ECO:0000313" key="2">
    <source>
        <dbReference type="Proteomes" id="UP001593833"/>
    </source>
</evidence>
<gene>
    <name evidence="1" type="ORF">ACFL6M_07785</name>
</gene>
<proteinExistence type="predicted"/>
<dbReference type="Gene3D" id="2.80.10.50">
    <property type="match status" value="1"/>
</dbReference>
<comment type="caution">
    <text evidence="1">The sequence shown here is derived from an EMBL/GenBank/DDBJ whole genome shotgun (WGS) entry which is preliminary data.</text>
</comment>
<sequence>WSHRFGDVLSQWVYGITVDDANNVIIAGHFHGTVNFGGAPLSDSGLGDIFLAKYDSDGNHLWSQRFGDGGAQTGYGVAVDAAGNILLTGEFSGNVDFGGGQLTTHVDVPDVFVAKFDPNGNHLWSHDFGDLTHHQTAKSIVVDAAGNADVIGQYEGNIDFGGGPLPTAADGQSDMFLVQLDPSGAHVWSRGFAATTDEMFNDLAIGYFDCIYVTGTFAGDLDLGGGPLTSAGWDVFLALFDAGGALLWNQRFGDAAGQQAYSVVVDGTAHTDYAYLTGQFAGSVDFGGGPLTSAGSTDVFLAQFDWNGNHIWSDRFGDSAYQIGHDLASSEPANCPVTNRFSGSVDFGGSTLECAGGTDIFVAKFGDPGSQGFMISEYNTVFDDPSYILVEVQLHNNGPGTAYDVITEISESVSWLQITDPDCYYGDIPEGESAWGEDGDSFGLYLEDGYPGGGFDVLLHVWYQDSAGSSNYVQLEVTIDPNLAGVGDSAEVMPAAVRLLPNWPNPFNPSTSIPFELAEPGCVSLRIFDIGGRLVRTLVDDRLAGDSHVAVWNGRDDQGGTLPSGAYFYSLHVGERTLTRKLVIVQ</sequence>
<keyword evidence="2" id="KW-1185">Reference proteome</keyword>
<dbReference type="Pfam" id="PF06739">
    <property type="entry name" value="SBBP"/>
    <property type="match status" value="1"/>
</dbReference>
<dbReference type="PANTHER" id="PTHR35580">
    <property type="entry name" value="CELL SURFACE GLYCOPROTEIN (S-LAYER PROTEIN)-LIKE PROTEIN"/>
    <property type="match status" value="1"/>
</dbReference>
<dbReference type="PANTHER" id="PTHR35580:SF1">
    <property type="entry name" value="PHYTASE-LIKE DOMAIN-CONTAINING PROTEIN"/>
    <property type="match status" value="1"/>
</dbReference>
<protein>
    <submittedName>
        <fullName evidence="1">SBBP repeat-containing protein</fullName>
    </submittedName>
</protein>
<name>A0ABV6YMC2_UNCEI</name>
<dbReference type="InterPro" id="IPR026444">
    <property type="entry name" value="Secre_tail"/>
</dbReference>